<reference evidence="3" key="1">
    <citation type="submission" date="2023-09" db="EMBL/GenBank/DDBJ databases">
        <authorList>
            <person name="Li S."/>
            <person name="Li X."/>
            <person name="Zhang C."/>
            <person name="Zhao Z."/>
        </authorList>
    </citation>
    <scope>NUCLEOTIDE SEQUENCE [LARGE SCALE GENOMIC DNA]</scope>
    <source>
        <strain evidence="3">SQ345</strain>
    </source>
</reference>
<dbReference type="Gene3D" id="3.10.450.50">
    <property type="match status" value="1"/>
</dbReference>
<dbReference type="InterPro" id="IPR027843">
    <property type="entry name" value="DUF4440"/>
</dbReference>
<dbReference type="NCBIfam" id="TIGR02246">
    <property type="entry name" value="SgcJ/EcaC family oxidoreductase"/>
    <property type="match status" value="1"/>
</dbReference>
<dbReference type="Pfam" id="PF14534">
    <property type="entry name" value="DUF4440"/>
    <property type="match status" value="1"/>
</dbReference>
<gene>
    <name evidence="2" type="ORF">RI845_01280</name>
</gene>
<evidence type="ECO:0000259" key="1">
    <source>
        <dbReference type="Pfam" id="PF14534"/>
    </source>
</evidence>
<sequence length="131" mass="14525">MSDEQEIRDLFNNWIKSTIEGNLELARQCIADDAVFFVPGVGEMDKETFAQAAAGGSPEESPIDFDLDSKLRELKVFGDQAYLWIESTLLCSPKNGDPASKMAGHSLSVLEKRDGRWQIIRDANTMTVVAD</sequence>
<protein>
    <submittedName>
        <fullName evidence="2">Nuclear transport factor 2 family protein</fullName>
    </submittedName>
</protein>
<dbReference type="RefSeq" id="WP_348387950.1">
    <property type="nucleotide sequence ID" value="NZ_CP134146.1"/>
</dbReference>
<evidence type="ECO:0000313" key="3">
    <source>
        <dbReference type="Proteomes" id="UP001248581"/>
    </source>
</evidence>
<dbReference type="InterPro" id="IPR011944">
    <property type="entry name" value="Steroid_delta5-4_isomerase"/>
</dbReference>
<accession>A0ABY9TK36</accession>
<evidence type="ECO:0000313" key="2">
    <source>
        <dbReference type="EMBL" id="WNC68796.1"/>
    </source>
</evidence>
<feature type="domain" description="DUF4440" evidence="1">
    <location>
        <begin position="7"/>
        <end position="119"/>
    </location>
</feature>
<name>A0ABY9TK36_9GAMM</name>
<proteinExistence type="predicted"/>
<keyword evidence="3" id="KW-1185">Reference proteome</keyword>
<organism evidence="2 3">
    <name type="scientific">Thalassotalea nanhaiensis</name>
    <dbReference type="NCBI Taxonomy" id="3065648"/>
    <lineage>
        <taxon>Bacteria</taxon>
        <taxon>Pseudomonadati</taxon>
        <taxon>Pseudomonadota</taxon>
        <taxon>Gammaproteobacteria</taxon>
        <taxon>Alteromonadales</taxon>
        <taxon>Colwelliaceae</taxon>
        <taxon>Thalassotalea</taxon>
    </lineage>
</organism>
<dbReference type="Proteomes" id="UP001248581">
    <property type="component" value="Chromosome"/>
</dbReference>
<dbReference type="InterPro" id="IPR032710">
    <property type="entry name" value="NTF2-like_dom_sf"/>
</dbReference>
<dbReference type="SUPFAM" id="SSF54427">
    <property type="entry name" value="NTF2-like"/>
    <property type="match status" value="1"/>
</dbReference>
<dbReference type="EMBL" id="CP134146">
    <property type="protein sequence ID" value="WNC68796.1"/>
    <property type="molecule type" value="Genomic_DNA"/>
</dbReference>